<dbReference type="InterPro" id="IPR036388">
    <property type="entry name" value="WH-like_DNA-bd_sf"/>
</dbReference>
<organism evidence="3 4">
    <name type="scientific">Virgisporangium aliadipatigenens</name>
    <dbReference type="NCBI Taxonomy" id="741659"/>
    <lineage>
        <taxon>Bacteria</taxon>
        <taxon>Bacillati</taxon>
        <taxon>Actinomycetota</taxon>
        <taxon>Actinomycetes</taxon>
        <taxon>Micromonosporales</taxon>
        <taxon>Micromonosporaceae</taxon>
        <taxon>Virgisporangium</taxon>
    </lineage>
</organism>
<dbReference type="InterPro" id="IPR016032">
    <property type="entry name" value="Sig_transdc_resp-reg_C-effctor"/>
</dbReference>
<comment type="caution">
    <text evidence="3">The sequence shown here is derived from an EMBL/GenBank/DDBJ whole genome shotgun (WGS) entry which is preliminary data.</text>
</comment>
<evidence type="ECO:0000313" key="4">
    <source>
        <dbReference type="Proteomes" id="UP000619260"/>
    </source>
</evidence>
<dbReference type="SMART" id="SM00421">
    <property type="entry name" value="HTH_LUXR"/>
    <property type="match status" value="1"/>
</dbReference>
<evidence type="ECO:0000256" key="1">
    <source>
        <dbReference type="SAM" id="MobiDB-lite"/>
    </source>
</evidence>
<evidence type="ECO:0000313" key="3">
    <source>
        <dbReference type="EMBL" id="GIJ43263.1"/>
    </source>
</evidence>
<dbReference type="EMBL" id="BOPF01000002">
    <property type="protein sequence ID" value="GIJ43263.1"/>
    <property type="molecule type" value="Genomic_DNA"/>
</dbReference>
<dbReference type="Proteomes" id="UP000619260">
    <property type="component" value="Unassembled WGS sequence"/>
</dbReference>
<sequence length="326" mass="36475">MLDDFPVEPRAQRVYRDLLRTAPVDEDAFLADLDDPDDGRRWLDRFADLGLIRTDPDGRLHADPPRDVIEAWATERELEAARARRAASVLTRLYTAEQGIGSGWVELVAGHDEVRRRVHDLQAAARREVRALERVPYPRGGGGQPTDRDEWPDRPEGVQLAALERGVRYRVLYEAGMLRREAVLRSLRAGVAAGEQARVYADVPLRLLMSDTARAMVVLPRPLTGDADALIVYPSPLFDALGQVFEAFWRLGEPVPDRPGDGSAEPSEETRRLLSLLAAGFTDDAIARDLGVSDRTVHRRVSRLLELLGARTRFQLGLQAARRGWL</sequence>
<dbReference type="Pfam" id="PF13384">
    <property type="entry name" value="HTH_23"/>
    <property type="match status" value="1"/>
</dbReference>
<keyword evidence="4" id="KW-1185">Reference proteome</keyword>
<evidence type="ECO:0000259" key="2">
    <source>
        <dbReference type="SMART" id="SM00421"/>
    </source>
</evidence>
<reference evidence="3" key="1">
    <citation type="submission" date="2021-01" db="EMBL/GenBank/DDBJ databases">
        <title>Whole genome shotgun sequence of Virgisporangium aliadipatigenens NBRC 105644.</title>
        <authorList>
            <person name="Komaki H."/>
            <person name="Tamura T."/>
        </authorList>
    </citation>
    <scope>NUCLEOTIDE SEQUENCE</scope>
    <source>
        <strain evidence="3">NBRC 105644</strain>
    </source>
</reference>
<gene>
    <name evidence="3" type="ORF">Val02_01490</name>
</gene>
<feature type="domain" description="HTH luxR-type" evidence="2">
    <location>
        <begin position="263"/>
        <end position="320"/>
    </location>
</feature>
<dbReference type="SUPFAM" id="SSF46894">
    <property type="entry name" value="C-terminal effector domain of the bipartite response regulators"/>
    <property type="match status" value="1"/>
</dbReference>
<dbReference type="PANTHER" id="PTHR34293:SF1">
    <property type="entry name" value="HTH-TYPE TRANSCRIPTIONAL REGULATOR TRMBL2"/>
    <property type="match status" value="1"/>
</dbReference>
<feature type="region of interest" description="Disordered" evidence="1">
    <location>
        <begin position="135"/>
        <end position="154"/>
    </location>
</feature>
<dbReference type="RefSeq" id="WP_203896867.1">
    <property type="nucleotide sequence ID" value="NZ_BOPF01000002.1"/>
</dbReference>
<dbReference type="Gene3D" id="1.10.10.10">
    <property type="entry name" value="Winged helix-like DNA-binding domain superfamily/Winged helix DNA-binding domain"/>
    <property type="match status" value="1"/>
</dbReference>
<dbReference type="InterPro" id="IPR051797">
    <property type="entry name" value="TrmB-like"/>
</dbReference>
<dbReference type="PANTHER" id="PTHR34293">
    <property type="entry name" value="HTH-TYPE TRANSCRIPTIONAL REGULATOR TRMBL2"/>
    <property type="match status" value="1"/>
</dbReference>
<dbReference type="GO" id="GO:0006355">
    <property type="term" value="P:regulation of DNA-templated transcription"/>
    <property type="evidence" value="ECO:0007669"/>
    <property type="project" value="InterPro"/>
</dbReference>
<accession>A0A8J3YFE8</accession>
<dbReference type="GO" id="GO:0003677">
    <property type="term" value="F:DNA binding"/>
    <property type="evidence" value="ECO:0007669"/>
    <property type="project" value="InterPro"/>
</dbReference>
<protein>
    <recommendedName>
        <fullName evidence="2">HTH luxR-type domain-containing protein</fullName>
    </recommendedName>
</protein>
<dbReference type="InterPro" id="IPR000792">
    <property type="entry name" value="Tscrpt_reg_LuxR_C"/>
</dbReference>
<dbReference type="AlphaFoldDB" id="A0A8J3YFE8"/>
<proteinExistence type="predicted"/>
<name>A0A8J3YFE8_9ACTN</name>